<feature type="region of interest" description="Disordered" evidence="1">
    <location>
        <begin position="122"/>
        <end position="162"/>
    </location>
</feature>
<organism evidence="2 3">
    <name type="scientific">Malassezia globosa (strain ATCC MYA-4612 / CBS 7966)</name>
    <name type="common">Dandruff-associated fungus</name>
    <dbReference type="NCBI Taxonomy" id="425265"/>
    <lineage>
        <taxon>Eukaryota</taxon>
        <taxon>Fungi</taxon>
        <taxon>Dikarya</taxon>
        <taxon>Basidiomycota</taxon>
        <taxon>Ustilaginomycotina</taxon>
        <taxon>Malasseziomycetes</taxon>
        <taxon>Malasseziales</taxon>
        <taxon>Malasseziaceae</taxon>
        <taxon>Malassezia</taxon>
    </lineage>
</organism>
<comment type="caution">
    <text evidence="2">The sequence shown here is derived from an EMBL/GenBank/DDBJ whole genome shotgun (WGS) entry which is preliminary data.</text>
</comment>
<dbReference type="VEuPathDB" id="FungiDB:MGL_2142"/>
<accession>A8Q257</accession>
<protein>
    <submittedName>
        <fullName evidence="2">Uncharacterized protein</fullName>
    </submittedName>
</protein>
<name>A8Q257_MALGO</name>
<sequence length="268" mass="28717">MRSLSSLGPVGCYLRNMACLIARHQHAQQSLHTSCKRFHYDELFSWDDETRIPSARNVTCTASGLLRLGHGGLSVCQGADSSHMLSLAQAAGMLAAKRASDVVPTRMSRTLRDVQVWIYAEQPTDHEATDRDKSSPSLMTEEHTPASNMSSSMSPKGDGGFSAEGLLDPDTWMAQAPQPAASASAPGAVSDTHVPSSIEMGSRMQSGSAWMDANTTVRVVCRTRASEPTHTEAMAACMATCLTLCDIVHASCGHMPVVEQMSVSSEME</sequence>
<dbReference type="AlphaFoldDB" id="A8Q257"/>
<dbReference type="RefSeq" id="XP_001730688.1">
    <property type="nucleotide sequence ID" value="XM_001730636.1"/>
</dbReference>
<dbReference type="InterPro" id="IPR036522">
    <property type="entry name" value="MoaC_sf"/>
</dbReference>
<evidence type="ECO:0000313" key="3">
    <source>
        <dbReference type="Proteomes" id="UP000008837"/>
    </source>
</evidence>
<dbReference type="KEGG" id="mgl:MGL_2142"/>
<dbReference type="GO" id="GO:0006777">
    <property type="term" value="P:Mo-molybdopterin cofactor biosynthetic process"/>
    <property type="evidence" value="ECO:0007669"/>
    <property type="project" value="InterPro"/>
</dbReference>
<dbReference type="Proteomes" id="UP000008837">
    <property type="component" value="Unassembled WGS sequence"/>
</dbReference>
<gene>
    <name evidence="2" type="ORF">MGL_2142</name>
</gene>
<dbReference type="InParanoid" id="A8Q257"/>
<feature type="compositionally biased region" description="Polar residues" evidence="1">
    <location>
        <begin position="145"/>
        <end position="154"/>
    </location>
</feature>
<dbReference type="GeneID" id="5854984"/>
<evidence type="ECO:0000313" key="2">
    <source>
        <dbReference type="EMBL" id="EDP43474.1"/>
    </source>
</evidence>
<dbReference type="OrthoDB" id="429626at2759"/>
<dbReference type="EMBL" id="AAYY01000007">
    <property type="protein sequence ID" value="EDP43474.1"/>
    <property type="molecule type" value="Genomic_DNA"/>
</dbReference>
<feature type="compositionally biased region" description="Basic and acidic residues" evidence="1">
    <location>
        <begin position="123"/>
        <end position="144"/>
    </location>
</feature>
<proteinExistence type="predicted"/>
<keyword evidence="3" id="KW-1185">Reference proteome</keyword>
<dbReference type="Gene3D" id="3.30.70.640">
    <property type="entry name" value="Molybdopterin cofactor biosynthesis C (MoaC) domain"/>
    <property type="match status" value="1"/>
</dbReference>
<evidence type="ECO:0000256" key="1">
    <source>
        <dbReference type="SAM" id="MobiDB-lite"/>
    </source>
</evidence>
<reference evidence="2 3" key="1">
    <citation type="journal article" date="2007" name="Proc. Natl. Acad. Sci. U.S.A.">
        <title>Dandruff-associated Malassezia genomes reveal convergent and divergent virulence traits shared with plant and human fungal pathogens.</title>
        <authorList>
            <person name="Xu J."/>
            <person name="Saunders C.W."/>
            <person name="Hu P."/>
            <person name="Grant R.A."/>
            <person name="Boekhout T."/>
            <person name="Kuramae E.E."/>
            <person name="Kronstad J.W."/>
            <person name="Deangelis Y.M."/>
            <person name="Reeder N.L."/>
            <person name="Johnstone K.R."/>
            <person name="Leland M."/>
            <person name="Fieno A.M."/>
            <person name="Begley W.M."/>
            <person name="Sun Y."/>
            <person name="Lacey M.P."/>
            <person name="Chaudhary T."/>
            <person name="Keough T."/>
            <person name="Chu L."/>
            <person name="Sears R."/>
            <person name="Yuan B."/>
            <person name="Dawson T.L.Jr."/>
        </authorList>
    </citation>
    <scope>NUCLEOTIDE SEQUENCE [LARGE SCALE GENOMIC DNA]</scope>
    <source>
        <strain evidence="3">ATCC MYA-4612 / CBS 7966</strain>
    </source>
</reference>